<dbReference type="PANTHER" id="PTHR12149:SF8">
    <property type="entry name" value="PROTEIN-RIBULOSAMINE 3-KINASE"/>
    <property type="match status" value="1"/>
</dbReference>
<comment type="caution">
    <text evidence="3">The sequence shown here is derived from an EMBL/GenBank/DDBJ whole genome shotgun (WGS) entry which is preliminary data.</text>
</comment>
<dbReference type="Proteomes" id="UP000470213">
    <property type="component" value="Unassembled WGS sequence"/>
</dbReference>
<proteinExistence type="inferred from homology"/>
<organism evidence="3 4">
    <name type="scientific">Alteromonas profundi</name>
    <dbReference type="NCBI Taxonomy" id="2696062"/>
    <lineage>
        <taxon>Bacteria</taxon>
        <taxon>Pseudomonadati</taxon>
        <taxon>Pseudomonadota</taxon>
        <taxon>Gammaproteobacteria</taxon>
        <taxon>Alteromonadales</taxon>
        <taxon>Alteromonadaceae</taxon>
        <taxon>Alteromonas/Salinimonas group</taxon>
        <taxon>Alteromonas</taxon>
    </lineage>
</organism>
<sequence length="291" mass="33450">MWHFISEHISETIGELFVCEHVHMAQGGDSHTCYVMRDHKHRYFVKTRQYDDTQQLNHEAEGLVELEKTNTVHTPKVICHGMTKGEHPVMEYLVLHYIHFVEGSTSDYFKLGEQLAALHNVNAYTSYGWSHDNYIGRSIQSNGRSADWSSFFAEYRIGSMLERLAENGVIVTDIDQFVHIVQQALHLHQPHPSLLHGDLWHGNIGFSKKSPMVFDPAVYVGDRETDIAMAELFGGFPPSFYKGYTSLLPQNSEYPQRKLIYQLYHILNHALLFGAHYEAQAKDMIARVKSQ</sequence>
<name>A0A7X5RK32_9ALTE</name>
<evidence type="ECO:0000256" key="2">
    <source>
        <dbReference type="PIRNR" id="PIRNR006221"/>
    </source>
</evidence>
<evidence type="ECO:0000256" key="1">
    <source>
        <dbReference type="ARBA" id="ARBA00009460"/>
    </source>
</evidence>
<dbReference type="SUPFAM" id="SSF56112">
    <property type="entry name" value="Protein kinase-like (PK-like)"/>
    <property type="match status" value="1"/>
</dbReference>
<keyword evidence="2" id="KW-0418">Kinase</keyword>
<gene>
    <name evidence="3" type="ORF">GTH32_01855</name>
</gene>
<dbReference type="Gene3D" id="3.30.200.20">
    <property type="entry name" value="Phosphorylase Kinase, domain 1"/>
    <property type="match status" value="1"/>
</dbReference>
<dbReference type="GO" id="GO:0016301">
    <property type="term" value="F:kinase activity"/>
    <property type="evidence" value="ECO:0007669"/>
    <property type="project" value="UniProtKB-UniRule"/>
</dbReference>
<dbReference type="Gene3D" id="3.90.1200.10">
    <property type="match status" value="1"/>
</dbReference>
<dbReference type="InterPro" id="IPR016477">
    <property type="entry name" value="Fructo-/Ketosamine-3-kinase"/>
</dbReference>
<dbReference type="PANTHER" id="PTHR12149">
    <property type="entry name" value="FRUCTOSAMINE 3 KINASE-RELATED PROTEIN"/>
    <property type="match status" value="1"/>
</dbReference>
<reference evidence="3 4" key="1">
    <citation type="submission" date="2020-01" db="EMBL/GenBank/DDBJ databases">
        <authorList>
            <person name="Chen J."/>
            <person name="Zhu S."/>
            <person name="Yang J."/>
        </authorList>
    </citation>
    <scope>NUCLEOTIDE SEQUENCE [LARGE SCALE GENOMIC DNA]</scope>
    <source>
        <strain evidence="3 4">345S023</strain>
    </source>
</reference>
<keyword evidence="2 3" id="KW-0808">Transferase</keyword>
<accession>A0A7X5RK32</accession>
<dbReference type="PIRSF" id="PIRSF006221">
    <property type="entry name" value="Ketosamine-3-kinase"/>
    <property type="match status" value="1"/>
</dbReference>
<evidence type="ECO:0000313" key="4">
    <source>
        <dbReference type="Proteomes" id="UP000470213"/>
    </source>
</evidence>
<dbReference type="InterPro" id="IPR011009">
    <property type="entry name" value="Kinase-like_dom_sf"/>
</dbReference>
<dbReference type="EMBL" id="JAAAWN010000002">
    <property type="protein sequence ID" value="NDV89940.1"/>
    <property type="molecule type" value="Genomic_DNA"/>
</dbReference>
<keyword evidence="4" id="KW-1185">Reference proteome</keyword>
<dbReference type="AlphaFoldDB" id="A0A7X5RK32"/>
<protein>
    <submittedName>
        <fullName evidence="3">Phosphotransferase</fullName>
    </submittedName>
</protein>
<dbReference type="Pfam" id="PF03881">
    <property type="entry name" value="Fructosamin_kin"/>
    <property type="match status" value="1"/>
</dbReference>
<dbReference type="RefSeq" id="WP_163083544.1">
    <property type="nucleotide sequence ID" value="NZ_JAAAWN010000002.1"/>
</dbReference>
<comment type="similarity">
    <text evidence="1 2">Belongs to the fructosamine kinase family.</text>
</comment>
<evidence type="ECO:0000313" key="3">
    <source>
        <dbReference type="EMBL" id="NDV89940.1"/>
    </source>
</evidence>